<reference evidence="2 3" key="1">
    <citation type="submission" date="2016-10" db="EMBL/GenBank/DDBJ databases">
        <authorList>
            <person name="de Groot N.N."/>
        </authorList>
    </citation>
    <scope>NUCLEOTIDE SEQUENCE [LARGE SCALE GENOMIC DNA]</scope>
    <source>
        <strain evidence="2 3">DSM 25294</strain>
    </source>
</reference>
<dbReference type="RefSeq" id="WP_093155248.1">
    <property type="nucleotide sequence ID" value="NZ_FNEK01000019.1"/>
</dbReference>
<evidence type="ECO:0000313" key="2">
    <source>
        <dbReference type="EMBL" id="SDJ52453.1"/>
    </source>
</evidence>
<dbReference type="AlphaFoldDB" id="A0A1G8UF79"/>
<evidence type="ECO:0000256" key="1">
    <source>
        <dbReference type="ARBA" id="ARBA00022801"/>
    </source>
</evidence>
<dbReference type="STRING" id="571298.SAMN04488026_10192"/>
<dbReference type="GO" id="GO:0016787">
    <property type="term" value="F:hydrolase activity"/>
    <property type="evidence" value="ECO:0007669"/>
    <property type="project" value="InterPro"/>
</dbReference>
<name>A0A1G8UF79_9RHOB</name>
<evidence type="ECO:0000313" key="3">
    <source>
        <dbReference type="Proteomes" id="UP000199382"/>
    </source>
</evidence>
<proteinExistence type="predicted"/>
<protein>
    <submittedName>
        <fullName evidence="2">Peptidase family M20/M25/M40</fullName>
    </submittedName>
</protein>
<dbReference type="Pfam" id="PF01546">
    <property type="entry name" value="Peptidase_M20"/>
    <property type="match status" value="1"/>
</dbReference>
<dbReference type="InterPro" id="IPR002933">
    <property type="entry name" value="Peptidase_M20"/>
</dbReference>
<gene>
    <name evidence="2" type="ORF">SAMN04488026_10192</name>
</gene>
<keyword evidence="1" id="KW-0378">Hydrolase</keyword>
<dbReference type="Gene3D" id="3.40.630.10">
    <property type="entry name" value="Zn peptidases"/>
    <property type="match status" value="1"/>
</dbReference>
<sequence>MNGYPGLDADPAHPAIAALAHHLDEPAPVKVSYGTEAGYFAGLGLPTVVCGPGSMADGHQPNESIARSELARCAALLDVLVS</sequence>
<organism evidence="2 3">
    <name type="scientific">Aliiruegeria lutimaris</name>
    <dbReference type="NCBI Taxonomy" id="571298"/>
    <lineage>
        <taxon>Bacteria</taxon>
        <taxon>Pseudomonadati</taxon>
        <taxon>Pseudomonadota</taxon>
        <taxon>Alphaproteobacteria</taxon>
        <taxon>Rhodobacterales</taxon>
        <taxon>Roseobacteraceae</taxon>
        <taxon>Aliiruegeria</taxon>
    </lineage>
</organism>
<dbReference type="EMBL" id="FNEK01000019">
    <property type="protein sequence ID" value="SDJ52453.1"/>
    <property type="molecule type" value="Genomic_DNA"/>
</dbReference>
<keyword evidence="3" id="KW-1185">Reference proteome</keyword>
<accession>A0A1G8UF79</accession>
<dbReference type="SUPFAM" id="SSF53187">
    <property type="entry name" value="Zn-dependent exopeptidases"/>
    <property type="match status" value="1"/>
</dbReference>
<dbReference type="Proteomes" id="UP000199382">
    <property type="component" value="Unassembled WGS sequence"/>
</dbReference>